<evidence type="ECO:0000313" key="2">
    <source>
        <dbReference type="Proteomes" id="UP000252038"/>
    </source>
</evidence>
<accession>A0A344UPH4</accession>
<geneLocation type="plasmid" evidence="1 2">
    <name>unnamed</name>
</geneLocation>
<proteinExistence type="predicted"/>
<dbReference type="EMBL" id="CP029555">
    <property type="protein sequence ID" value="AXE37172.1"/>
    <property type="molecule type" value="Genomic_DNA"/>
</dbReference>
<protein>
    <submittedName>
        <fullName evidence="1">TrfA family protein</fullName>
    </submittedName>
</protein>
<sequence>MVQLPTTLKKKAEEASQRLESQQYELPMWDDPYRAMPNELVRSALFAVRDKRAPRQYLKDTAVAMIGNGKLTYTGEELRQDDETVWMHLVNLSHTQGFGTSVQFTPYSFCKAIGWPTNQTGYKRLRDSMDRMKFGGIKLNNHRIVETGLAVVETGGGLAISLIRKFVWEGQDGAPATVYTAELEREAAILFSGGYFSLINWEQRKLLPTGLATWLHSFFSSHRDPIPLNIEQIRLACGAQTALRQFKQKLKIALEALIEVGFLISYEIKGNMLKVTRSSK</sequence>
<gene>
    <name evidence="1" type="ORF">DK843_22755</name>
</gene>
<dbReference type="KEGG" id="chrb:DK843_22755"/>
<dbReference type="RefSeq" id="WP_114074606.1">
    <property type="nucleotide sequence ID" value="NZ_CP029555.1"/>
</dbReference>
<dbReference type="Proteomes" id="UP000252038">
    <property type="component" value="Plasmid unnamed"/>
</dbReference>
<dbReference type="Pfam" id="PF07042">
    <property type="entry name" value="TrfA"/>
    <property type="match status" value="1"/>
</dbReference>
<dbReference type="AlphaFoldDB" id="A0A344UPH4"/>
<organism evidence="1 2">
    <name type="scientific">Chromobacterium phragmitis</name>
    <dbReference type="NCBI Taxonomy" id="2202141"/>
    <lineage>
        <taxon>Bacteria</taxon>
        <taxon>Pseudomonadati</taxon>
        <taxon>Pseudomonadota</taxon>
        <taxon>Betaproteobacteria</taxon>
        <taxon>Neisseriales</taxon>
        <taxon>Chromobacteriaceae</taxon>
        <taxon>Chromobacterium</taxon>
    </lineage>
</organism>
<dbReference type="InterPro" id="IPR010751">
    <property type="entry name" value="TrfA"/>
</dbReference>
<reference evidence="1 2" key="1">
    <citation type="submission" date="2018-05" db="EMBL/GenBank/DDBJ databases">
        <title>Genome sequencing, assembly and analysis of the novel insecticidal bacterium, Chromobacterium phragmitis.</title>
        <authorList>
            <person name="Sparks M.E."/>
            <person name="Blackburn M.B."/>
            <person name="Gundersen-Rindal D.E."/>
        </authorList>
    </citation>
    <scope>NUCLEOTIDE SEQUENCE [LARGE SCALE GENOMIC DNA]</scope>
    <source>
        <strain evidence="1">IIBBL 274-1</strain>
        <plasmid evidence="1 2">unnamed</plasmid>
    </source>
</reference>
<keyword evidence="1" id="KW-0614">Plasmid</keyword>
<name>A0A344UPH4_9NEIS</name>
<evidence type="ECO:0000313" key="1">
    <source>
        <dbReference type="EMBL" id="AXE37172.1"/>
    </source>
</evidence>